<evidence type="ECO:0000256" key="1">
    <source>
        <dbReference type="ARBA" id="ARBA00006865"/>
    </source>
</evidence>
<keyword evidence="2" id="KW-0732">Signal</keyword>
<dbReference type="Pfam" id="PF00722">
    <property type="entry name" value="Glyco_hydro_16"/>
    <property type="match status" value="1"/>
</dbReference>
<dbReference type="GO" id="GO:0005975">
    <property type="term" value="P:carbohydrate metabolic process"/>
    <property type="evidence" value="ECO:0007669"/>
    <property type="project" value="InterPro"/>
</dbReference>
<feature type="signal peptide" evidence="2">
    <location>
        <begin position="1"/>
        <end position="30"/>
    </location>
</feature>
<dbReference type="Gene3D" id="2.60.120.200">
    <property type="match status" value="1"/>
</dbReference>
<keyword evidence="5" id="KW-1185">Reference proteome</keyword>
<feature type="domain" description="GH16" evidence="3">
    <location>
        <begin position="58"/>
        <end position="293"/>
    </location>
</feature>
<dbReference type="Proteomes" id="UP000642748">
    <property type="component" value="Unassembled WGS sequence"/>
</dbReference>
<comment type="caution">
    <text evidence="4">The sequence shown here is derived from an EMBL/GenBank/DDBJ whole genome shotgun (WGS) entry which is preliminary data.</text>
</comment>
<dbReference type="CDD" id="cd08023">
    <property type="entry name" value="GH16_laminarinase_like"/>
    <property type="match status" value="1"/>
</dbReference>
<dbReference type="InterPro" id="IPR013320">
    <property type="entry name" value="ConA-like_dom_sf"/>
</dbReference>
<feature type="chain" id="PRO_5035247861" description="GH16 domain-containing protein" evidence="2">
    <location>
        <begin position="31"/>
        <end position="293"/>
    </location>
</feature>
<evidence type="ECO:0000256" key="2">
    <source>
        <dbReference type="SAM" id="SignalP"/>
    </source>
</evidence>
<dbReference type="AlphaFoldDB" id="A0A8J3VNQ9"/>
<protein>
    <recommendedName>
        <fullName evidence="3">GH16 domain-containing protein</fullName>
    </recommendedName>
</protein>
<comment type="similarity">
    <text evidence="1">Belongs to the glycosyl hydrolase 16 family.</text>
</comment>
<reference evidence="4" key="1">
    <citation type="submission" date="2021-01" db="EMBL/GenBank/DDBJ databases">
        <title>Whole genome shotgun sequence of Rugosimonospora africana NBRC 104875.</title>
        <authorList>
            <person name="Komaki H."/>
            <person name="Tamura T."/>
        </authorList>
    </citation>
    <scope>NUCLEOTIDE SEQUENCE</scope>
    <source>
        <strain evidence="4">NBRC 104875</strain>
    </source>
</reference>
<dbReference type="PANTHER" id="PTHR10963">
    <property type="entry name" value="GLYCOSYL HYDROLASE-RELATED"/>
    <property type="match status" value="1"/>
</dbReference>
<dbReference type="InterPro" id="IPR000757">
    <property type="entry name" value="Beta-glucanase-like"/>
</dbReference>
<name>A0A8J3VNQ9_9ACTN</name>
<dbReference type="GO" id="GO:0004553">
    <property type="term" value="F:hydrolase activity, hydrolyzing O-glycosyl compounds"/>
    <property type="evidence" value="ECO:0007669"/>
    <property type="project" value="InterPro"/>
</dbReference>
<evidence type="ECO:0000313" key="5">
    <source>
        <dbReference type="Proteomes" id="UP000642748"/>
    </source>
</evidence>
<proteinExistence type="inferred from homology"/>
<dbReference type="PROSITE" id="PS51762">
    <property type="entry name" value="GH16_2"/>
    <property type="match status" value="1"/>
</dbReference>
<dbReference type="RefSeq" id="WP_203917137.1">
    <property type="nucleotide sequence ID" value="NZ_BONZ01000014.1"/>
</dbReference>
<accession>A0A8J3VNQ9</accession>
<evidence type="ECO:0000313" key="4">
    <source>
        <dbReference type="EMBL" id="GIH13449.1"/>
    </source>
</evidence>
<dbReference type="PANTHER" id="PTHR10963:SF55">
    <property type="entry name" value="GLYCOSIDE HYDROLASE FAMILY 16 PROTEIN"/>
    <property type="match status" value="1"/>
</dbReference>
<organism evidence="4 5">
    <name type="scientific">Rugosimonospora africana</name>
    <dbReference type="NCBI Taxonomy" id="556532"/>
    <lineage>
        <taxon>Bacteria</taxon>
        <taxon>Bacillati</taxon>
        <taxon>Actinomycetota</taxon>
        <taxon>Actinomycetes</taxon>
        <taxon>Micromonosporales</taxon>
        <taxon>Micromonosporaceae</taxon>
        <taxon>Rugosimonospora</taxon>
    </lineage>
</organism>
<gene>
    <name evidence="4" type="ORF">Raf01_16210</name>
</gene>
<dbReference type="SUPFAM" id="SSF49899">
    <property type="entry name" value="Concanavalin A-like lectins/glucanases"/>
    <property type="match status" value="1"/>
</dbReference>
<evidence type="ECO:0000259" key="3">
    <source>
        <dbReference type="PROSITE" id="PS51762"/>
    </source>
</evidence>
<dbReference type="EMBL" id="BONZ01000014">
    <property type="protein sequence ID" value="GIH13449.1"/>
    <property type="molecule type" value="Genomic_DNA"/>
</dbReference>
<dbReference type="InterPro" id="IPR050546">
    <property type="entry name" value="Glycosyl_Hydrlase_16"/>
</dbReference>
<sequence>MTSRVRTILIAAVALAAVGELAVVATPAPAAGLSRAALDAPSTRPSRWVTIWRDDFTGRAGARPDPGRWQVDGDGHHENGDLEVYRDDPANAGLDGHGHLRITATMDSEGNYWSARLISVPHDLLPPEGGSLRIEARVRPASGAGVGTSIWTWGNDVDKWPANGEIDVAEQLGAQPDQVHYAIQCPTCHETAPPFGLGGIYTDPGQRAYGDGFHTFAAQWNRDPDSISWYVDGRLIDTVTPADTGTDGWVFDQPMFLLLSVRIGGRFVGDVGPTTLPATALVDDVRILRTDGA</sequence>